<evidence type="ECO:0000313" key="1">
    <source>
        <dbReference type="EMBL" id="KAJ4145156.1"/>
    </source>
</evidence>
<dbReference type="KEGG" id="amus:LMH87_004014"/>
<dbReference type="EMBL" id="JAJHUN010000011">
    <property type="protein sequence ID" value="KAJ4145156.1"/>
    <property type="molecule type" value="Genomic_DNA"/>
</dbReference>
<accession>A0A9W8UGN4</accession>
<proteinExistence type="predicted"/>
<keyword evidence="2" id="KW-1185">Reference proteome</keyword>
<gene>
    <name evidence="1" type="ORF">LMH87_004014</name>
</gene>
<dbReference type="Proteomes" id="UP001144673">
    <property type="component" value="Chromosome 2"/>
</dbReference>
<sequence>MIGQSRASRGPCGALYHTVAVAQVQVGKRKASNHTPRFSRLLTPDLGKTKLFFCSDPPLHFGPTRASSRPKRLRFDMCQAVHRSLHELQAMGSNN</sequence>
<reference evidence="1" key="1">
    <citation type="journal article" date="2023" name="Access Microbiol">
        <title>De-novo genome assembly for Akanthomyces muscarius, a biocontrol agent of insect agricultural pests.</title>
        <authorList>
            <person name="Erdos Z."/>
            <person name="Studholme D.J."/>
            <person name="Raymond B."/>
            <person name="Sharma M."/>
        </authorList>
    </citation>
    <scope>NUCLEOTIDE SEQUENCE</scope>
    <source>
        <strain evidence="1">Ve6</strain>
    </source>
</reference>
<comment type="caution">
    <text evidence="1">The sequence shown here is derived from an EMBL/GenBank/DDBJ whole genome shotgun (WGS) entry which is preliminary data.</text>
</comment>
<name>A0A9W8UGN4_AKAMU</name>
<evidence type="ECO:0000313" key="2">
    <source>
        <dbReference type="Proteomes" id="UP001144673"/>
    </source>
</evidence>
<organism evidence="1 2">
    <name type="scientific">Akanthomyces muscarius</name>
    <name type="common">Entomopathogenic fungus</name>
    <name type="synonym">Lecanicillium muscarium</name>
    <dbReference type="NCBI Taxonomy" id="2231603"/>
    <lineage>
        <taxon>Eukaryota</taxon>
        <taxon>Fungi</taxon>
        <taxon>Dikarya</taxon>
        <taxon>Ascomycota</taxon>
        <taxon>Pezizomycotina</taxon>
        <taxon>Sordariomycetes</taxon>
        <taxon>Hypocreomycetidae</taxon>
        <taxon>Hypocreales</taxon>
        <taxon>Cordycipitaceae</taxon>
        <taxon>Akanthomyces</taxon>
    </lineage>
</organism>
<dbReference type="RefSeq" id="XP_056048826.1">
    <property type="nucleotide sequence ID" value="XM_056195170.1"/>
</dbReference>
<protein>
    <submittedName>
        <fullName evidence="1">Uncharacterized protein</fullName>
    </submittedName>
</protein>
<dbReference type="AlphaFoldDB" id="A0A9W8UGN4"/>
<dbReference type="GeneID" id="80891173"/>